<dbReference type="InterPro" id="IPR003395">
    <property type="entry name" value="RecF/RecN/SMC_N"/>
</dbReference>
<sequence>MNFKNYEIKMSTKIKKIVISGLRGVKNKIELSLSEKSILLYGDNGTGKSSISDSLEWFFNDEVTHLSGSEIVLNDALRSSACSDADTSFVEIEFTRNRFNSSKTLTSKKGKLVSEFSNKDTDFISYISKTQKENLILRYQHLRDFIDKPKGEKLKSLSDVIGYAEVNKIKEVLKKGYNSLKTEIKSQNYESQINTQKQLQIEKIGASIGVEKDLFEKINHIISPLNLAIVVNSLNDIDSVLTLLKAPANIRILNELRFLENSKTALTVLKSEIELLNSEYSKYYYEYKKIADNVQNIMKVFLADLLKAGSTVIEKKFHKDDTCPLCLQPKRKDELVQDIKNRLQEIEESLKMKAAFDSTKESITKIATERIKRLDNLRIDNYYNDERFKSIKEAIEDLITKISMYEKEGKEKVTSGNMISEPSKLKLTKVDFATVEVLATKIDVIQTSLKKDNNTVTYSNISSAKEAFLRIKKFEKEKKVLEDQRASMELIYNEFVKKQKEGLQHFISTFSDTINEYYQFMNPGEQFKELKIITIGEEDELNGITIQYQYKGGPTSPPQKYFSESHLNCFGLSFFLASVAAFNKENKFVVLDDVISSFDTNHRKRFADLIFEKFADCQIILLTHEHEWYQYVSQLAKRKNWSINELKYNESDGTHVDDQPSELRTIIEASLAQGDVSILANPIRKYLEHLLKDIAVNLEVKVNFRFNELNEKRMPDELLNELKAKINKCSNELKAQMPIIDRIINSNILGNLLSHDNSISPKLGDIKAFWIDLNAMEALFYCQLTACKKPVSVKNYDTVKKRIRCGCDKTNYDWKL</sequence>
<proteinExistence type="predicted"/>
<dbReference type="PANTHER" id="PTHR32114">
    <property type="entry name" value="ABC TRANSPORTER ABCH.3"/>
    <property type="match status" value="1"/>
</dbReference>
<evidence type="ECO:0000256" key="1">
    <source>
        <dbReference type="SAM" id="Coils"/>
    </source>
</evidence>
<dbReference type="EMBL" id="VYQF01000003">
    <property type="protein sequence ID" value="KAA9038733.1"/>
    <property type="molecule type" value="Genomic_DNA"/>
</dbReference>
<reference evidence="3 4" key="1">
    <citation type="submission" date="2019-09" db="EMBL/GenBank/DDBJ databases">
        <title>Draft genome sequence of Ginsengibacter sp. BR5-29.</title>
        <authorList>
            <person name="Im W.-T."/>
        </authorList>
    </citation>
    <scope>NUCLEOTIDE SEQUENCE [LARGE SCALE GENOMIC DNA]</scope>
    <source>
        <strain evidence="3 4">BR5-29</strain>
    </source>
</reference>
<evidence type="ECO:0000313" key="3">
    <source>
        <dbReference type="EMBL" id="KAA9038733.1"/>
    </source>
</evidence>
<keyword evidence="4" id="KW-1185">Reference proteome</keyword>
<gene>
    <name evidence="3" type="ORF">FW778_14410</name>
</gene>
<protein>
    <recommendedName>
        <fullName evidence="2">RecF/RecN/SMC N-terminal domain-containing protein</fullName>
    </recommendedName>
</protein>
<dbReference type="SUPFAM" id="SSF52540">
    <property type="entry name" value="P-loop containing nucleoside triphosphate hydrolases"/>
    <property type="match status" value="1"/>
</dbReference>
<feature type="coiled-coil region" evidence="1">
    <location>
        <begin position="464"/>
        <end position="491"/>
    </location>
</feature>
<feature type="domain" description="RecF/RecN/SMC N-terminal" evidence="2">
    <location>
        <begin position="14"/>
        <end position="636"/>
    </location>
</feature>
<organism evidence="3 4">
    <name type="scientific">Ginsengibacter hankyongi</name>
    <dbReference type="NCBI Taxonomy" id="2607284"/>
    <lineage>
        <taxon>Bacteria</taxon>
        <taxon>Pseudomonadati</taxon>
        <taxon>Bacteroidota</taxon>
        <taxon>Chitinophagia</taxon>
        <taxon>Chitinophagales</taxon>
        <taxon>Chitinophagaceae</taxon>
        <taxon>Ginsengibacter</taxon>
    </lineage>
</organism>
<dbReference type="Gene3D" id="3.40.50.300">
    <property type="entry name" value="P-loop containing nucleotide triphosphate hydrolases"/>
    <property type="match status" value="2"/>
</dbReference>
<dbReference type="PANTHER" id="PTHR32114:SF2">
    <property type="entry name" value="ABC TRANSPORTER ABCH.3"/>
    <property type="match status" value="1"/>
</dbReference>
<accession>A0A5J5IFU2</accession>
<evidence type="ECO:0000313" key="4">
    <source>
        <dbReference type="Proteomes" id="UP000326903"/>
    </source>
</evidence>
<dbReference type="Proteomes" id="UP000326903">
    <property type="component" value="Unassembled WGS sequence"/>
</dbReference>
<comment type="caution">
    <text evidence="3">The sequence shown here is derived from an EMBL/GenBank/DDBJ whole genome shotgun (WGS) entry which is preliminary data.</text>
</comment>
<dbReference type="RefSeq" id="WP_150415454.1">
    <property type="nucleotide sequence ID" value="NZ_VYQF01000003.1"/>
</dbReference>
<name>A0A5J5IFU2_9BACT</name>
<dbReference type="AlphaFoldDB" id="A0A5J5IFU2"/>
<dbReference type="InterPro" id="IPR027417">
    <property type="entry name" value="P-loop_NTPase"/>
</dbReference>
<keyword evidence="1" id="KW-0175">Coiled coil</keyword>
<dbReference type="Pfam" id="PF02463">
    <property type="entry name" value="SMC_N"/>
    <property type="match status" value="1"/>
</dbReference>
<evidence type="ECO:0000259" key="2">
    <source>
        <dbReference type="Pfam" id="PF02463"/>
    </source>
</evidence>